<organism evidence="2 3">
    <name type="scientific">Streptomyces cavernicola</name>
    <dbReference type="NCBI Taxonomy" id="3043613"/>
    <lineage>
        <taxon>Bacteria</taxon>
        <taxon>Bacillati</taxon>
        <taxon>Actinomycetota</taxon>
        <taxon>Actinomycetes</taxon>
        <taxon>Kitasatosporales</taxon>
        <taxon>Streptomycetaceae</taxon>
        <taxon>Streptomyces</taxon>
    </lineage>
</organism>
<evidence type="ECO:0000313" key="3">
    <source>
        <dbReference type="Proteomes" id="UP001223978"/>
    </source>
</evidence>
<proteinExistence type="predicted"/>
<dbReference type="EMBL" id="JASCIQ010000033">
    <property type="protein sequence ID" value="MDI3407533.1"/>
    <property type="molecule type" value="Genomic_DNA"/>
</dbReference>
<accession>A0ABT6SH88</accession>
<keyword evidence="3" id="KW-1185">Reference proteome</keyword>
<dbReference type="Proteomes" id="UP001223978">
    <property type="component" value="Unassembled WGS sequence"/>
</dbReference>
<gene>
    <name evidence="2" type="ORF">QIS96_27440</name>
</gene>
<comment type="caution">
    <text evidence="2">The sequence shown here is derived from an EMBL/GenBank/DDBJ whole genome shotgun (WGS) entry which is preliminary data.</text>
</comment>
<reference evidence="2 3" key="1">
    <citation type="submission" date="2023-05" db="EMBL/GenBank/DDBJ databases">
        <title>Draft genome sequence of Streptomyces sp. B-S-A6 isolated from a cave soil in Thailand.</title>
        <authorList>
            <person name="Chamroensaksri N."/>
            <person name="Muangham S."/>
        </authorList>
    </citation>
    <scope>NUCLEOTIDE SEQUENCE [LARGE SCALE GENOMIC DNA]</scope>
    <source>
        <strain evidence="2 3">B-S-A6</strain>
    </source>
</reference>
<feature type="region of interest" description="Disordered" evidence="1">
    <location>
        <begin position="92"/>
        <end position="116"/>
    </location>
</feature>
<name>A0ABT6SH88_9ACTN</name>
<evidence type="ECO:0000313" key="2">
    <source>
        <dbReference type="EMBL" id="MDI3407533.1"/>
    </source>
</evidence>
<sequence>MVIMRSHLVCLGCRHAFKKASPQPVPCPSCGEPMIDAGEQLAVPPRRDVDGWRALAVVLEAGLRFRPTCGCMPDGPGYRPRTLREVRERQEVAARTGRPLAEVLADPDPWSDERRD</sequence>
<evidence type="ECO:0000256" key="1">
    <source>
        <dbReference type="SAM" id="MobiDB-lite"/>
    </source>
</evidence>
<protein>
    <submittedName>
        <fullName evidence="2">Deoxyxylulose-5-phosphate synthase</fullName>
    </submittedName>
</protein>